<keyword evidence="4" id="KW-0732">Signal</keyword>
<dbReference type="InterPro" id="IPR013105">
    <property type="entry name" value="TPR_2"/>
</dbReference>
<dbReference type="PROSITE" id="PS50005">
    <property type="entry name" value="TPR"/>
    <property type="match status" value="2"/>
</dbReference>
<dbReference type="PANTHER" id="PTHR44809:SF1">
    <property type="entry name" value="PROTEIN O-MANNOSYL-TRANSFERASE TMTC1"/>
    <property type="match status" value="1"/>
</dbReference>
<dbReference type="RefSeq" id="WP_310325046.1">
    <property type="nucleotide sequence ID" value="NZ_JAVDXV010000001.1"/>
</dbReference>
<evidence type="ECO:0000256" key="4">
    <source>
        <dbReference type="SAM" id="SignalP"/>
    </source>
</evidence>
<keyword evidence="1" id="KW-0677">Repeat</keyword>
<dbReference type="SMART" id="SM00028">
    <property type="entry name" value="TPR"/>
    <property type="match status" value="10"/>
</dbReference>
<reference evidence="5 6" key="1">
    <citation type="submission" date="2023-07" db="EMBL/GenBank/DDBJ databases">
        <title>Sorghum-associated microbial communities from plants grown in Nebraska, USA.</title>
        <authorList>
            <person name="Schachtman D."/>
        </authorList>
    </citation>
    <scope>NUCLEOTIDE SEQUENCE [LARGE SCALE GENOMIC DNA]</scope>
    <source>
        <strain evidence="5 6">BE316</strain>
    </source>
</reference>
<evidence type="ECO:0000256" key="3">
    <source>
        <dbReference type="PROSITE-ProRule" id="PRU00339"/>
    </source>
</evidence>
<feature type="chain" id="PRO_5045252913" evidence="4">
    <location>
        <begin position="34"/>
        <end position="440"/>
    </location>
</feature>
<organism evidence="5 6">
    <name type="scientific">Roseateles asaccharophilus</name>
    <dbReference type="NCBI Taxonomy" id="582607"/>
    <lineage>
        <taxon>Bacteria</taxon>
        <taxon>Pseudomonadati</taxon>
        <taxon>Pseudomonadota</taxon>
        <taxon>Betaproteobacteria</taxon>
        <taxon>Burkholderiales</taxon>
        <taxon>Sphaerotilaceae</taxon>
        <taxon>Roseateles</taxon>
    </lineage>
</organism>
<dbReference type="InterPro" id="IPR052943">
    <property type="entry name" value="TMTC_O-mannosyl-trnsfr"/>
</dbReference>
<dbReference type="Pfam" id="PF13432">
    <property type="entry name" value="TPR_16"/>
    <property type="match status" value="3"/>
</dbReference>
<evidence type="ECO:0000313" key="6">
    <source>
        <dbReference type="Proteomes" id="UP001180825"/>
    </source>
</evidence>
<dbReference type="InterPro" id="IPR019734">
    <property type="entry name" value="TPR_rpt"/>
</dbReference>
<dbReference type="EMBL" id="JAVDXV010000001">
    <property type="protein sequence ID" value="MDR7331635.1"/>
    <property type="molecule type" value="Genomic_DNA"/>
</dbReference>
<dbReference type="PANTHER" id="PTHR44809">
    <property type="match status" value="1"/>
</dbReference>
<comment type="caution">
    <text evidence="5">The sequence shown here is derived from an EMBL/GenBank/DDBJ whole genome shotgun (WGS) entry which is preliminary data.</text>
</comment>
<feature type="repeat" description="TPR" evidence="3">
    <location>
        <begin position="188"/>
        <end position="221"/>
    </location>
</feature>
<dbReference type="InterPro" id="IPR011990">
    <property type="entry name" value="TPR-like_helical_dom_sf"/>
</dbReference>
<dbReference type="Gene3D" id="1.25.40.10">
    <property type="entry name" value="Tetratricopeptide repeat domain"/>
    <property type="match status" value="5"/>
</dbReference>
<gene>
    <name evidence="5" type="ORF">J2X21_000747</name>
</gene>
<feature type="signal peptide" evidence="4">
    <location>
        <begin position="1"/>
        <end position="33"/>
    </location>
</feature>
<dbReference type="Proteomes" id="UP001180825">
    <property type="component" value="Unassembled WGS sequence"/>
</dbReference>
<dbReference type="SUPFAM" id="SSF48452">
    <property type="entry name" value="TPR-like"/>
    <property type="match status" value="2"/>
</dbReference>
<evidence type="ECO:0000256" key="2">
    <source>
        <dbReference type="ARBA" id="ARBA00022803"/>
    </source>
</evidence>
<evidence type="ECO:0000313" key="5">
    <source>
        <dbReference type="EMBL" id="MDR7331635.1"/>
    </source>
</evidence>
<sequence>MTQRFHPASVLMRHMAASALVGSAALLALPVGSAPVTRTGEVARLSSTATPAERAYAHGVDAMAKGDLAAAERAFRETLNLDAKHVDAMLGLAEVAFAQRKTSVAAAQVDAALKAAPGNARALATQGRLLAVSGKTAEAEAAWRQAIEADPKLIRPKMDLADLLATRRSLADATALYRQVIELDAKHAGAHYALGQTLQAQDQLDSAANAYRKAAELAPSGVLAPLALARLELGRQRAAPAMAEIDKVLRRQPKMVEALVTKGDIQELQNKPDAALQTYAEAAQLAPKATPPLLRAAMLEHRRGQLDKAEAAYLKVLAVDSQQALALNNLAAIAVGRGKDLPKAEERARAAVKLAPQAMDFVDTLASVQRAQGRPQDAVQTWRQAQAQAPRNPLAMAQLGRALADSGAKEEARKWLRNAMDISTDFPGAPEARRLLESLS</sequence>
<keyword evidence="2 3" id="KW-0802">TPR repeat</keyword>
<name>A0ABU2A376_9BURK</name>
<accession>A0ABU2A376</accession>
<evidence type="ECO:0000256" key="1">
    <source>
        <dbReference type="ARBA" id="ARBA00022737"/>
    </source>
</evidence>
<protein>
    <submittedName>
        <fullName evidence="5">Tetratricopeptide (TPR) repeat protein</fullName>
    </submittedName>
</protein>
<dbReference type="Pfam" id="PF07719">
    <property type="entry name" value="TPR_2"/>
    <property type="match status" value="1"/>
</dbReference>
<feature type="repeat" description="TPR" evidence="3">
    <location>
        <begin position="120"/>
        <end position="153"/>
    </location>
</feature>
<proteinExistence type="predicted"/>
<keyword evidence="6" id="KW-1185">Reference proteome</keyword>